<feature type="domain" description="Alcohol dehydrogenase iron-type/glycerol dehydrogenase GldA" evidence="4">
    <location>
        <begin position="9"/>
        <end position="176"/>
    </location>
</feature>
<dbReference type="InterPro" id="IPR018211">
    <property type="entry name" value="ADH_Fe_CS"/>
</dbReference>
<dbReference type="Gene3D" id="1.20.1090.10">
    <property type="entry name" value="Dehydroquinate synthase-like - alpha domain"/>
    <property type="match status" value="1"/>
</dbReference>
<evidence type="ECO:0000256" key="1">
    <source>
        <dbReference type="ARBA" id="ARBA00001962"/>
    </source>
</evidence>
<dbReference type="GO" id="GO:0046872">
    <property type="term" value="F:metal ion binding"/>
    <property type="evidence" value="ECO:0007669"/>
    <property type="project" value="InterPro"/>
</dbReference>
<dbReference type="OrthoDB" id="9815791at2"/>
<protein>
    <submittedName>
        <fullName evidence="6">Alcohol dehydrogenase</fullName>
    </submittedName>
</protein>
<dbReference type="FunFam" id="3.40.50.1970:FF:000003">
    <property type="entry name" value="Alcohol dehydrogenase, iron-containing"/>
    <property type="match status" value="1"/>
</dbReference>
<comment type="similarity">
    <text evidence="2">Belongs to the iron-containing alcohol dehydrogenase family.</text>
</comment>
<proteinExistence type="inferred from homology"/>
<evidence type="ECO:0000313" key="7">
    <source>
        <dbReference type="Proteomes" id="UP000237068"/>
    </source>
</evidence>
<evidence type="ECO:0000259" key="5">
    <source>
        <dbReference type="Pfam" id="PF25137"/>
    </source>
</evidence>
<dbReference type="InterPro" id="IPR035873">
    <property type="entry name" value="PhpC"/>
</dbReference>
<dbReference type="Pfam" id="PF00465">
    <property type="entry name" value="Fe-ADH"/>
    <property type="match status" value="1"/>
</dbReference>
<dbReference type="Proteomes" id="UP000237068">
    <property type="component" value="Unassembled WGS sequence"/>
</dbReference>
<reference evidence="6 7" key="1">
    <citation type="submission" date="2018-01" db="EMBL/GenBank/DDBJ databases">
        <title>Denitrification phenotypes of diverse strains of Pseudomonas stutzeri.</title>
        <authorList>
            <person name="Milligan D.A."/>
            <person name="Bergaust L."/>
            <person name="Bakken L.R."/>
            <person name="Frostegard A."/>
        </authorList>
    </citation>
    <scope>NUCLEOTIDE SEQUENCE [LARGE SCALE GENOMIC DNA]</scope>
    <source>
        <strain evidence="6 7">24a13</strain>
    </source>
</reference>
<evidence type="ECO:0000256" key="3">
    <source>
        <dbReference type="ARBA" id="ARBA00023002"/>
    </source>
</evidence>
<name>A0A2S4ASV4_STUST</name>
<dbReference type="InterPro" id="IPR001670">
    <property type="entry name" value="ADH_Fe/GldA"/>
</dbReference>
<comment type="cofactor">
    <cofactor evidence="1">
        <name>Fe cation</name>
        <dbReference type="ChEBI" id="CHEBI:24875"/>
    </cofactor>
</comment>
<accession>A0A2S4ASV4</accession>
<keyword evidence="3" id="KW-0560">Oxidoreductase</keyword>
<dbReference type="InterPro" id="IPR039697">
    <property type="entry name" value="Alcohol_dehydrogenase_Fe"/>
</dbReference>
<dbReference type="PROSITE" id="PS00913">
    <property type="entry name" value="ADH_IRON_1"/>
    <property type="match status" value="1"/>
</dbReference>
<dbReference type="PANTHER" id="PTHR11496">
    <property type="entry name" value="ALCOHOL DEHYDROGENASE"/>
    <property type="match status" value="1"/>
</dbReference>
<sequence>MSNWSFHNPVKLNAGQGSLKQLPQWLCSGTWLLVTTNGFTCRGMTCQVQKLLPSINLVIYDQVTPNPELDDLEKLTSYYRGQGVQGILAIGGGSVLDAAKVLSVSIPSHLPRPLIQILREKQPQLWSKKIPLIAVPTTSGTGAEVTPFATVWDRTQHKKYSVTGDMIFPDRAILDPELTLSLPEIETLYTGLDAVSHAIESIWNINSNPISRGLALQALELTVNSLPQVLEDPFDLKARGAMQVASLLAGLAISQTRTAIAHSMSYPLTSHYGVPHGLACSFTLPALIDHYLDSNVNCPEKKLLRCVQGMLKSFQLDAHINKYVSRENICSLSGEMYHPDRVGNYAGLISAEVFKKIILSATESRLALVKNAGEDLG</sequence>
<evidence type="ECO:0000313" key="6">
    <source>
        <dbReference type="EMBL" id="POH84565.1"/>
    </source>
</evidence>
<dbReference type="Gene3D" id="3.40.50.1970">
    <property type="match status" value="1"/>
</dbReference>
<comment type="caution">
    <text evidence="6">The sequence shown here is derived from an EMBL/GenBank/DDBJ whole genome shotgun (WGS) entry which is preliminary data.</text>
</comment>
<evidence type="ECO:0000256" key="2">
    <source>
        <dbReference type="ARBA" id="ARBA00007358"/>
    </source>
</evidence>
<dbReference type="AlphaFoldDB" id="A0A2S4ASV4"/>
<dbReference type="Pfam" id="PF25137">
    <property type="entry name" value="ADH_Fe_C"/>
    <property type="match status" value="1"/>
</dbReference>
<gene>
    <name evidence="6" type="ORF">CXK91_00915</name>
</gene>
<dbReference type="EMBL" id="PPXG01000001">
    <property type="protein sequence ID" value="POH84565.1"/>
    <property type="molecule type" value="Genomic_DNA"/>
</dbReference>
<dbReference type="GO" id="GO:0004022">
    <property type="term" value="F:alcohol dehydrogenase (NAD+) activity"/>
    <property type="evidence" value="ECO:0007669"/>
    <property type="project" value="TreeGrafter"/>
</dbReference>
<organism evidence="6 7">
    <name type="scientific">Stutzerimonas stutzeri</name>
    <name type="common">Pseudomonas stutzeri</name>
    <dbReference type="NCBI Taxonomy" id="316"/>
    <lineage>
        <taxon>Bacteria</taxon>
        <taxon>Pseudomonadati</taxon>
        <taxon>Pseudomonadota</taxon>
        <taxon>Gammaproteobacteria</taxon>
        <taxon>Pseudomonadales</taxon>
        <taxon>Pseudomonadaceae</taxon>
        <taxon>Stutzerimonas</taxon>
    </lineage>
</organism>
<dbReference type="InterPro" id="IPR056798">
    <property type="entry name" value="ADH_Fe_C"/>
</dbReference>
<evidence type="ECO:0000259" key="4">
    <source>
        <dbReference type="Pfam" id="PF00465"/>
    </source>
</evidence>
<feature type="domain" description="Fe-containing alcohol dehydrogenase-like C-terminal" evidence="5">
    <location>
        <begin position="187"/>
        <end position="303"/>
    </location>
</feature>
<dbReference type="CDD" id="cd08182">
    <property type="entry name" value="HEPD"/>
    <property type="match status" value="1"/>
</dbReference>
<dbReference type="GO" id="GO:0017000">
    <property type="term" value="P:antibiotic biosynthetic process"/>
    <property type="evidence" value="ECO:0007669"/>
    <property type="project" value="InterPro"/>
</dbReference>
<dbReference type="PANTHER" id="PTHR11496:SF83">
    <property type="entry name" value="HYDROXYACID-OXOACID TRANSHYDROGENASE, MITOCHONDRIAL"/>
    <property type="match status" value="1"/>
</dbReference>
<dbReference type="SUPFAM" id="SSF56796">
    <property type="entry name" value="Dehydroquinate synthase-like"/>
    <property type="match status" value="1"/>
</dbReference>
<dbReference type="RefSeq" id="WP_103454548.1">
    <property type="nucleotide sequence ID" value="NZ_JAMOHQ010000001.1"/>
</dbReference>